<feature type="transmembrane region" description="Helical" evidence="2">
    <location>
        <begin position="25"/>
        <end position="49"/>
    </location>
</feature>
<keyword evidence="2" id="KW-0472">Membrane</keyword>
<organism evidence="3 4">
    <name type="scientific">[Mycoplasma] falconis</name>
    <dbReference type="NCBI Taxonomy" id="92403"/>
    <lineage>
        <taxon>Bacteria</taxon>
        <taxon>Bacillati</taxon>
        <taxon>Mycoplasmatota</taxon>
        <taxon>Mycoplasmoidales</taxon>
        <taxon>Metamycoplasmataceae</taxon>
        <taxon>Metamycoplasma</taxon>
    </lineage>
</organism>
<reference evidence="3 4" key="1">
    <citation type="submission" date="2019-06" db="EMBL/GenBank/DDBJ databases">
        <title>Mycoplasma falconis type strain whole genome sequence.</title>
        <authorList>
            <person name="Spergser J."/>
        </authorList>
    </citation>
    <scope>NUCLEOTIDE SEQUENCE [LARGE SCALE GENOMIC DNA]</scope>
    <source>
        <strain evidence="3 4">ATCC 51372</strain>
    </source>
</reference>
<protein>
    <recommendedName>
        <fullName evidence="5">Rho termination factor N-terminal domain-containing protein</fullName>
    </recommendedName>
</protein>
<dbReference type="Proteomes" id="UP000319776">
    <property type="component" value="Unassembled WGS sequence"/>
</dbReference>
<feature type="compositionally biased region" description="Basic and acidic residues" evidence="1">
    <location>
        <begin position="285"/>
        <end position="295"/>
    </location>
</feature>
<feature type="transmembrane region" description="Helical" evidence="2">
    <location>
        <begin position="118"/>
        <end position="141"/>
    </location>
</feature>
<feature type="region of interest" description="Disordered" evidence="1">
    <location>
        <begin position="285"/>
        <end position="304"/>
    </location>
</feature>
<evidence type="ECO:0000313" key="3">
    <source>
        <dbReference type="EMBL" id="TPE57342.1"/>
    </source>
</evidence>
<name>A0A501XA03_9BACT</name>
<sequence>MNIDLNEYSSPQQLYDKNYKKWNPWFIAFTVLFALIVLLQVATLIYYAAAKQTYIAYYTSAISESNKSLANPQASANNQYLTSLLLQTFATILGAAVFVWHVVSFVRAMNKKDYSLYSFWLVQIYIFIIIWNILSIIFGGISYFSIPAWDINQILKLVYTLLVIVVYFAVWWRCGKVIKLFRILKFNITQKQMMANSGFNELFNNFMQQANGMRPSEEFPQTSQNQEASAAEMYKDDYRSKLARLDDKQLLAMAEKLNIFGANSFSREELIEKIAAIFEEKNIVTKPEEKSKKQDNEEDDKEVN</sequence>
<evidence type="ECO:0000313" key="4">
    <source>
        <dbReference type="Proteomes" id="UP000319776"/>
    </source>
</evidence>
<comment type="caution">
    <text evidence="3">The sequence shown here is derived from an EMBL/GenBank/DDBJ whole genome shotgun (WGS) entry which is preliminary data.</text>
</comment>
<dbReference type="RefSeq" id="WP_140781289.1">
    <property type="nucleotide sequence ID" value="NZ_VFSS01000005.1"/>
</dbReference>
<feature type="transmembrane region" description="Helical" evidence="2">
    <location>
        <begin position="153"/>
        <end position="172"/>
    </location>
</feature>
<dbReference type="EMBL" id="VFSS01000005">
    <property type="protein sequence ID" value="TPE57342.1"/>
    <property type="molecule type" value="Genomic_DNA"/>
</dbReference>
<evidence type="ECO:0000256" key="2">
    <source>
        <dbReference type="SAM" id="Phobius"/>
    </source>
</evidence>
<accession>A0A501XA03</accession>
<evidence type="ECO:0008006" key="5">
    <source>
        <dbReference type="Google" id="ProtNLM"/>
    </source>
</evidence>
<keyword evidence="2" id="KW-1133">Transmembrane helix</keyword>
<dbReference type="OrthoDB" id="396632at2"/>
<keyword evidence="2" id="KW-0812">Transmembrane</keyword>
<proteinExistence type="predicted"/>
<keyword evidence="4" id="KW-1185">Reference proteome</keyword>
<dbReference type="AlphaFoldDB" id="A0A501XA03"/>
<gene>
    <name evidence="3" type="ORF">FJO69_01790</name>
</gene>
<feature type="transmembrane region" description="Helical" evidence="2">
    <location>
        <begin position="84"/>
        <end position="106"/>
    </location>
</feature>
<evidence type="ECO:0000256" key="1">
    <source>
        <dbReference type="SAM" id="MobiDB-lite"/>
    </source>
</evidence>